<gene>
    <name evidence="2" type="ORF">H0A68_08890</name>
</gene>
<dbReference type="Pfam" id="PF13413">
    <property type="entry name" value="HTH_25"/>
    <property type="match status" value="1"/>
</dbReference>
<dbReference type="OrthoDB" id="8561330at2"/>
<sequence length="162" mass="18011">MDAGQSDPLQQAEQAADHVEGIGGHLRALRETRRITRNEVSARLKFSTRQIEALEDERWGQLPQGVSLRGMVKNYARFLDADVDAALAMLDQQVGGTQARDVASAASLGLPDVPLQAESVSRPWGWLVIILVVLFVAGFYAIERGWVPDSWLIFEWLKSLQQ</sequence>
<dbReference type="InterPro" id="IPR050400">
    <property type="entry name" value="Bact_Cytoskel_RodZ"/>
</dbReference>
<dbReference type="PANTHER" id="PTHR34475">
    <property type="match status" value="1"/>
</dbReference>
<evidence type="ECO:0000313" key="2">
    <source>
        <dbReference type="EMBL" id="NYT36987.1"/>
    </source>
</evidence>
<evidence type="ECO:0000256" key="1">
    <source>
        <dbReference type="SAM" id="Phobius"/>
    </source>
</evidence>
<dbReference type="Proteomes" id="UP000580517">
    <property type="component" value="Unassembled WGS sequence"/>
</dbReference>
<proteinExistence type="predicted"/>
<dbReference type="EMBL" id="JACCEW010000002">
    <property type="protein sequence ID" value="NYT36987.1"/>
    <property type="molecule type" value="Genomic_DNA"/>
</dbReference>
<keyword evidence="1" id="KW-1133">Transmembrane helix</keyword>
<keyword evidence="3" id="KW-1185">Reference proteome</keyword>
<dbReference type="PANTHER" id="PTHR34475:SF1">
    <property type="entry name" value="CYTOSKELETON PROTEIN RODZ"/>
    <property type="match status" value="1"/>
</dbReference>
<keyword evidence="1" id="KW-0812">Transmembrane</keyword>
<comment type="caution">
    <text evidence="2">The sequence shown here is derived from an EMBL/GenBank/DDBJ whole genome shotgun (WGS) entry which is preliminary data.</text>
</comment>
<name>A0A853FAI4_9BURK</name>
<dbReference type="AlphaFoldDB" id="A0A853FAI4"/>
<dbReference type="Gene3D" id="1.10.260.40">
    <property type="entry name" value="lambda repressor-like DNA-binding domains"/>
    <property type="match status" value="1"/>
</dbReference>
<dbReference type="InterPro" id="IPR010982">
    <property type="entry name" value="Lambda_DNA-bd_dom_sf"/>
</dbReference>
<evidence type="ECO:0000313" key="3">
    <source>
        <dbReference type="Proteomes" id="UP000580517"/>
    </source>
</evidence>
<accession>A0A853FAI4</accession>
<keyword evidence="1" id="KW-0472">Membrane</keyword>
<reference evidence="2 3" key="1">
    <citation type="submission" date="2020-07" db="EMBL/GenBank/DDBJ databases">
        <title>Taxonomic revisions and descriptions of new bacterial species based on genomic comparisons in the high-G+C-content subgroup of the family Alcaligenaceae.</title>
        <authorList>
            <person name="Szabo A."/>
            <person name="Felfoldi T."/>
        </authorList>
    </citation>
    <scope>NUCLEOTIDE SEQUENCE [LARGE SCALE GENOMIC DNA]</scope>
    <source>
        <strain evidence="2 3">DSM 25264</strain>
    </source>
</reference>
<feature type="transmembrane region" description="Helical" evidence="1">
    <location>
        <begin position="124"/>
        <end position="142"/>
    </location>
</feature>
<organism evidence="2 3">
    <name type="scientific">Allopusillimonas soli</name>
    <dbReference type="NCBI Taxonomy" id="659016"/>
    <lineage>
        <taxon>Bacteria</taxon>
        <taxon>Pseudomonadati</taxon>
        <taxon>Pseudomonadota</taxon>
        <taxon>Betaproteobacteria</taxon>
        <taxon>Burkholderiales</taxon>
        <taxon>Alcaligenaceae</taxon>
        <taxon>Allopusillimonas</taxon>
    </lineage>
</organism>
<dbReference type="GO" id="GO:0003677">
    <property type="term" value="F:DNA binding"/>
    <property type="evidence" value="ECO:0007669"/>
    <property type="project" value="InterPro"/>
</dbReference>
<protein>
    <submittedName>
        <fullName evidence="2">Helix-turn-helix domain-containing protein</fullName>
    </submittedName>
</protein>